<comment type="subcellular location">
    <subcellularLocation>
        <location evidence="1 7">Cell outer membrane</location>
        <topology evidence="1 7">Multi-pass membrane protein</topology>
    </subcellularLocation>
</comment>
<evidence type="ECO:0000256" key="8">
    <source>
        <dbReference type="SAM" id="SignalP"/>
    </source>
</evidence>
<evidence type="ECO:0000256" key="6">
    <source>
        <dbReference type="ARBA" id="ARBA00023237"/>
    </source>
</evidence>
<dbReference type="Pfam" id="PF13715">
    <property type="entry name" value="CarbopepD_reg_2"/>
    <property type="match status" value="1"/>
</dbReference>
<dbReference type="Gene3D" id="2.170.130.10">
    <property type="entry name" value="TonB-dependent receptor, plug domain"/>
    <property type="match status" value="1"/>
</dbReference>
<keyword evidence="8" id="KW-0732">Signal</keyword>
<dbReference type="SUPFAM" id="SSF56935">
    <property type="entry name" value="Porins"/>
    <property type="match status" value="1"/>
</dbReference>
<evidence type="ECO:0000256" key="7">
    <source>
        <dbReference type="PROSITE-ProRule" id="PRU01360"/>
    </source>
</evidence>
<dbReference type="SUPFAM" id="SSF49464">
    <property type="entry name" value="Carboxypeptidase regulatory domain-like"/>
    <property type="match status" value="1"/>
</dbReference>
<accession>A0ABW5ZZ41</accession>
<evidence type="ECO:0000256" key="3">
    <source>
        <dbReference type="ARBA" id="ARBA00022452"/>
    </source>
</evidence>
<proteinExistence type="inferred from homology"/>
<reference evidence="11" key="1">
    <citation type="journal article" date="2019" name="Int. J. Syst. Evol. Microbiol.">
        <title>The Global Catalogue of Microorganisms (GCM) 10K type strain sequencing project: providing services to taxonomists for standard genome sequencing and annotation.</title>
        <authorList>
            <consortium name="The Broad Institute Genomics Platform"/>
            <consortium name="The Broad Institute Genome Sequencing Center for Infectious Disease"/>
            <person name="Wu L."/>
            <person name="Ma J."/>
        </authorList>
    </citation>
    <scope>NUCLEOTIDE SEQUENCE [LARGE SCALE GENOMIC DNA]</scope>
    <source>
        <strain evidence="11">KCTC 32514</strain>
    </source>
</reference>
<dbReference type="InterPro" id="IPR008969">
    <property type="entry name" value="CarboxyPept-like_regulatory"/>
</dbReference>
<feature type="chain" id="PRO_5045104860" evidence="8">
    <location>
        <begin position="22"/>
        <end position="1029"/>
    </location>
</feature>
<feature type="domain" description="TonB-dependent receptor plug" evidence="9">
    <location>
        <begin position="116"/>
        <end position="224"/>
    </location>
</feature>
<keyword evidence="2 7" id="KW-0813">Transport</keyword>
<dbReference type="InterPro" id="IPR039426">
    <property type="entry name" value="TonB-dep_rcpt-like"/>
</dbReference>
<dbReference type="Gene3D" id="2.60.40.1120">
    <property type="entry name" value="Carboxypeptidase-like, regulatory domain"/>
    <property type="match status" value="1"/>
</dbReference>
<comment type="similarity">
    <text evidence="7">Belongs to the TonB-dependent receptor family.</text>
</comment>
<evidence type="ECO:0000256" key="4">
    <source>
        <dbReference type="ARBA" id="ARBA00022692"/>
    </source>
</evidence>
<dbReference type="Gene3D" id="2.40.170.20">
    <property type="entry name" value="TonB-dependent receptor, beta-barrel domain"/>
    <property type="match status" value="1"/>
</dbReference>
<dbReference type="InterPro" id="IPR023997">
    <property type="entry name" value="TonB-dep_OMP_SusC/RagA_CS"/>
</dbReference>
<gene>
    <name evidence="10" type="ORF">ACFS29_16200</name>
</gene>
<evidence type="ECO:0000256" key="1">
    <source>
        <dbReference type="ARBA" id="ARBA00004571"/>
    </source>
</evidence>
<dbReference type="InterPro" id="IPR037066">
    <property type="entry name" value="Plug_dom_sf"/>
</dbReference>
<dbReference type="InterPro" id="IPR036942">
    <property type="entry name" value="Beta-barrel_TonB_sf"/>
</dbReference>
<comment type="caution">
    <text evidence="10">The sequence shown here is derived from an EMBL/GenBank/DDBJ whole genome shotgun (WGS) entry which is preliminary data.</text>
</comment>
<dbReference type="NCBIfam" id="TIGR04057">
    <property type="entry name" value="SusC_RagA_signa"/>
    <property type="match status" value="1"/>
</dbReference>
<dbReference type="Pfam" id="PF07715">
    <property type="entry name" value="Plug"/>
    <property type="match status" value="1"/>
</dbReference>
<evidence type="ECO:0000256" key="5">
    <source>
        <dbReference type="ARBA" id="ARBA00023136"/>
    </source>
</evidence>
<evidence type="ECO:0000313" key="10">
    <source>
        <dbReference type="EMBL" id="MFD2917196.1"/>
    </source>
</evidence>
<dbReference type="EMBL" id="JBHUOS010000014">
    <property type="protein sequence ID" value="MFD2917196.1"/>
    <property type="molecule type" value="Genomic_DNA"/>
</dbReference>
<dbReference type="InterPro" id="IPR012910">
    <property type="entry name" value="Plug_dom"/>
</dbReference>
<organism evidence="10 11">
    <name type="scientific">Psychroserpens luteus</name>
    <dbReference type="NCBI Taxonomy" id="1434066"/>
    <lineage>
        <taxon>Bacteria</taxon>
        <taxon>Pseudomonadati</taxon>
        <taxon>Bacteroidota</taxon>
        <taxon>Flavobacteriia</taxon>
        <taxon>Flavobacteriales</taxon>
        <taxon>Flavobacteriaceae</taxon>
        <taxon>Psychroserpens</taxon>
    </lineage>
</organism>
<feature type="signal peptide" evidence="8">
    <location>
        <begin position="1"/>
        <end position="21"/>
    </location>
</feature>
<dbReference type="RefSeq" id="WP_194509100.1">
    <property type="nucleotide sequence ID" value="NZ_JADILU010000006.1"/>
</dbReference>
<evidence type="ECO:0000313" key="11">
    <source>
        <dbReference type="Proteomes" id="UP001597548"/>
    </source>
</evidence>
<sequence>MNLKNKLPLLVALLISVTMFAQESLLLKGTVVSEVDQQPIPGVNVVVLNTTRGASTDFDGNFQIQVTPGEVLQFSYLGFVTKTVIINNQKTLSVSLAEDSAKLDEVVVIGYGTQKKSHLTGAISKVKNENLDQIAVARVDDALVGQVSGVNIQATSAEAGAAPTITIRGFGSVTADSGPAVIVDGIVVNSDFLGTLNMNDVESFEVLKDAASAAIYGSEGSNGVIMITTKSGKEGKTKFSYDTYTGYKQAFESEDYKKSVADWAAKELAATGELSNNTQYAQLLVATTGIDRDWQEVFFDGGTITSHAFSARGGTKDTKFSASLSYLRDEGVVITDDYKLFTGRLKMDTKLTDKLKFGISATPSYSKQRALPTSIHNPIRQSPWLPIYHTAETLQFVDTGAYPNVGVGDYFLENHLLSIDIDPNDNFGSSRPRTSGDANPYAQFVEREHYEYKTNMLGSTYLQYDILDGLTAKTSLGVTLEHRKRTRWDGTKHHSAGASRAAYYLQNRFRTRVISDNTLNYSKAIGNHEFDVLAGVTIQTRKAEISSVEGGGYSNDLLKNLAGATTISEYTETNTIQKKIGYFARVNYAYDNKYLLSASYRRDGSSVFGVNSKWGNFPAISLGWNASKESFLMDSEVLNNLKFRVSYGLTGNENFNVGDDLINVWPYLALLDNTNAITDGGITPGVSALNIANTLLQWEASEEFNPGVDFGFLNNRISGSVDYYRRTSDKLLLENPVSYVTGFNAGIVNLGKVANSGWEFELRTKNIVKENFSWSTTVIASTNKNELLSFGDSNGALTEDGFGRNSQWINLVGNPISSFYGYVVDAELATEYYDSPWIPINGRSEDVIVRDLNGDGIITDEDKTILGDPYPEIVWSLTNEFKLGDFDFSFMVQGSQGAEVKNIGDQYFGTDWQGATTSPQAVVDAGVIPHASFLQQRIHTNDVVQSAGYFSLRNVNLGYNLPNDLTTKLGLESLRIYATGQNLIYITSDDYSGFNPEYIDSNNTPTSYGAQRGGSPLFRTMSIGMNINF</sequence>
<keyword evidence="4 7" id="KW-0812">Transmembrane</keyword>
<dbReference type="PROSITE" id="PS52016">
    <property type="entry name" value="TONB_DEPENDENT_REC_3"/>
    <property type="match status" value="1"/>
</dbReference>
<dbReference type="InterPro" id="IPR023996">
    <property type="entry name" value="TonB-dep_OMP_SusC/RagA"/>
</dbReference>
<keyword evidence="11" id="KW-1185">Reference proteome</keyword>
<evidence type="ECO:0000256" key="2">
    <source>
        <dbReference type="ARBA" id="ARBA00022448"/>
    </source>
</evidence>
<name>A0ABW5ZZ41_9FLAO</name>
<keyword evidence="6 7" id="KW-0998">Cell outer membrane</keyword>
<dbReference type="NCBIfam" id="TIGR04056">
    <property type="entry name" value="OMP_RagA_SusC"/>
    <property type="match status" value="1"/>
</dbReference>
<evidence type="ECO:0000259" key="9">
    <source>
        <dbReference type="Pfam" id="PF07715"/>
    </source>
</evidence>
<keyword evidence="3 7" id="KW-1134">Transmembrane beta strand</keyword>
<dbReference type="Proteomes" id="UP001597548">
    <property type="component" value="Unassembled WGS sequence"/>
</dbReference>
<protein>
    <submittedName>
        <fullName evidence="10">SusC/RagA family TonB-linked outer membrane protein</fullName>
    </submittedName>
</protein>
<keyword evidence="5 7" id="KW-0472">Membrane</keyword>